<accession>A0A078KZH8</accession>
<dbReference type="RefSeq" id="WP_043873550.1">
    <property type="nucleotide sequence ID" value="NZ_CCVW01000001.1"/>
</dbReference>
<organism evidence="1 2">
    <name type="scientific">Legionella massiliensis</name>
    <dbReference type="NCBI Taxonomy" id="1034943"/>
    <lineage>
        <taxon>Bacteria</taxon>
        <taxon>Pseudomonadati</taxon>
        <taxon>Pseudomonadota</taxon>
        <taxon>Gammaproteobacteria</taxon>
        <taxon>Legionellales</taxon>
        <taxon>Legionellaceae</taxon>
        <taxon>Legionella</taxon>
    </lineage>
</organism>
<protein>
    <submittedName>
        <fullName evidence="1">Uncharacterized protein</fullName>
    </submittedName>
</protein>
<dbReference type="STRING" id="1034943.BN59_01440"/>
<reference evidence="1 2" key="1">
    <citation type="submission" date="2014-06" db="EMBL/GenBank/DDBJ databases">
        <authorList>
            <person name="Urmite Genomes Urmite Genomes"/>
        </authorList>
    </citation>
    <scope>NUCLEOTIDE SEQUENCE [LARGE SCALE GENOMIC DNA]</scope>
</reference>
<dbReference type="Pfam" id="PF04463">
    <property type="entry name" value="2-thiour_desulf"/>
    <property type="match status" value="1"/>
</dbReference>
<sequence length="167" mass="18240">MTKKILMSACLVGEKVRYDGKDCLQSNLRLQNYIKNGWVIAICPEMAGGLPTPRPPSEIEPNANAEAVLNFQAKVLTINGEDVSQEYRSGAEKALKLAQKNHVCCAILKARSPSCGSKQVYDGTHSKKLVEGMGITAQLLTENGIKVFDETEIDKALDYIELNATVL</sequence>
<dbReference type="PANTHER" id="PTHR30087">
    <property type="entry name" value="INNER MEMBRANE PROTEIN"/>
    <property type="match status" value="1"/>
</dbReference>
<dbReference type="EMBL" id="CCSB01000001">
    <property type="protein sequence ID" value="CDZ77158.1"/>
    <property type="molecule type" value="Genomic_DNA"/>
</dbReference>
<dbReference type="AlphaFoldDB" id="A0A078KZH8"/>
<gene>
    <name evidence="1" type="ORF">BN59_01440</name>
</gene>
<dbReference type="Proteomes" id="UP000044071">
    <property type="component" value="Unassembled WGS sequence"/>
</dbReference>
<evidence type="ECO:0000313" key="2">
    <source>
        <dbReference type="Proteomes" id="UP000044071"/>
    </source>
</evidence>
<name>A0A078KZH8_9GAMM</name>
<dbReference type="eggNOG" id="COG1683">
    <property type="taxonomic scope" value="Bacteria"/>
</dbReference>
<keyword evidence="2" id="KW-1185">Reference proteome</keyword>
<dbReference type="PANTHER" id="PTHR30087:SF1">
    <property type="entry name" value="HYPOTHETICAL CYTOSOLIC PROTEIN"/>
    <property type="match status" value="1"/>
</dbReference>
<dbReference type="OrthoDB" id="495783at2"/>
<proteinExistence type="predicted"/>
<dbReference type="InterPro" id="IPR007553">
    <property type="entry name" value="2-thiour_desulf"/>
</dbReference>
<evidence type="ECO:0000313" key="1">
    <source>
        <dbReference type="EMBL" id="CDZ77158.1"/>
    </source>
</evidence>